<comment type="caution">
    <text evidence="1">The sequence shown here is derived from an EMBL/GenBank/DDBJ whole genome shotgun (WGS) entry which is preliminary data.</text>
</comment>
<dbReference type="AlphaFoldDB" id="Q4RHN5"/>
<evidence type="ECO:0000313" key="1">
    <source>
        <dbReference type="EMBL" id="CAG12097.1"/>
    </source>
</evidence>
<organism evidence="1">
    <name type="scientific">Tetraodon nigroviridis</name>
    <name type="common">Spotted green pufferfish</name>
    <name type="synonym">Chelonodon nigroviridis</name>
    <dbReference type="NCBI Taxonomy" id="99883"/>
    <lineage>
        <taxon>Eukaryota</taxon>
        <taxon>Metazoa</taxon>
        <taxon>Chordata</taxon>
        <taxon>Craniata</taxon>
        <taxon>Vertebrata</taxon>
        <taxon>Euteleostomi</taxon>
        <taxon>Actinopterygii</taxon>
        <taxon>Neopterygii</taxon>
        <taxon>Teleostei</taxon>
        <taxon>Neoteleostei</taxon>
        <taxon>Acanthomorphata</taxon>
        <taxon>Eupercaria</taxon>
        <taxon>Tetraodontiformes</taxon>
        <taxon>Tetradontoidea</taxon>
        <taxon>Tetraodontidae</taxon>
        <taxon>Tetraodon</taxon>
    </lineage>
</organism>
<sequence>MAAAASACVTFFPYQTLTQSGVKEGDSSKEINVRRWRLGSVEVAQLSSPVSVLFYARQQPLERPSRCSITSLTQFSTSLSSLD</sequence>
<dbReference type="KEGG" id="tng:GSTEN00034256G001"/>
<gene>
    <name evidence="1" type="ORF">GSTENG00034256001</name>
</gene>
<name>Q4RHN5_TETNG</name>
<dbReference type="EMBL" id="CAAE01015045">
    <property type="protein sequence ID" value="CAG12097.1"/>
    <property type="molecule type" value="Genomic_DNA"/>
</dbReference>
<reference evidence="1" key="1">
    <citation type="journal article" date="2004" name="Nature">
        <title>Genome duplication in the teleost fish Tetraodon nigroviridis reveals the early vertebrate proto-karyotype.</title>
        <authorList>
            <person name="Jaillon O."/>
            <person name="Aury J.-M."/>
            <person name="Brunet F."/>
            <person name="Petit J.-L."/>
            <person name="Stange-Thomann N."/>
            <person name="Mauceli E."/>
            <person name="Bouneau L."/>
            <person name="Fischer C."/>
            <person name="Ozouf-Costaz C."/>
            <person name="Bernot A."/>
            <person name="Nicaud S."/>
            <person name="Jaffe D."/>
            <person name="Fisher S."/>
            <person name="Lutfalla G."/>
            <person name="Dossat C."/>
            <person name="Segurens B."/>
            <person name="Dasilva C."/>
            <person name="Salanoubat M."/>
            <person name="Levy M."/>
            <person name="Boudet N."/>
            <person name="Castellano S."/>
            <person name="Anthouard V."/>
            <person name="Jubin C."/>
            <person name="Castelli V."/>
            <person name="Katinka M."/>
            <person name="Vacherie B."/>
            <person name="Biemont C."/>
            <person name="Skalli Z."/>
            <person name="Cattolico L."/>
            <person name="Poulain J."/>
            <person name="De Berardinis V."/>
            <person name="Cruaud C."/>
            <person name="Duprat S."/>
            <person name="Brottier P."/>
            <person name="Coutanceau J.-P."/>
            <person name="Gouzy J."/>
            <person name="Parra G."/>
            <person name="Lardier G."/>
            <person name="Chapple C."/>
            <person name="McKernan K.J."/>
            <person name="McEwan P."/>
            <person name="Bosak S."/>
            <person name="Kellis M."/>
            <person name="Volff J.-N."/>
            <person name="Guigo R."/>
            <person name="Zody M.C."/>
            <person name="Mesirov J."/>
            <person name="Lindblad-Toh K."/>
            <person name="Birren B."/>
            <person name="Nusbaum C."/>
            <person name="Kahn D."/>
            <person name="Robinson-Rechavi M."/>
            <person name="Laudet V."/>
            <person name="Schachter V."/>
            <person name="Quetier F."/>
            <person name="Saurin W."/>
            <person name="Scarpelli C."/>
            <person name="Wincker P."/>
            <person name="Lander E.S."/>
            <person name="Weissenbach J."/>
            <person name="Roest Crollius H."/>
        </authorList>
    </citation>
    <scope>NUCLEOTIDE SEQUENCE [LARGE SCALE GENOMIC DNA]</scope>
</reference>
<accession>Q4RHN5</accession>
<reference evidence="1" key="2">
    <citation type="submission" date="2004-02" db="EMBL/GenBank/DDBJ databases">
        <authorList>
            <consortium name="Genoscope"/>
            <consortium name="Whitehead Institute Centre for Genome Research"/>
        </authorList>
    </citation>
    <scope>NUCLEOTIDE SEQUENCE</scope>
</reference>
<proteinExistence type="predicted"/>
<protein>
    <submittedName>
        <fullName evidence="1">(spotted green pufferfish) hypothetical protein</fullName>
    </submittedName>
</protein>